<dbReference type="CDD" id="cd04164">
    <property type="entry name" value="trmE"/>
    <property type="match status" value="1"/>
</dbReference>
<dbReference type="GO" id="GO:0005525">
    <property type="term" value="F:GTP binding"/>
    <property type="evidence" value="ECO:0007669"/>
    <property type="project" value="UniProtKB-UniRule"/>
</dbReference>
<feature type="binding site" evidence="10">
    <location>
        <position position="90"/>
    </location>
    <ligand>
        <name>(6S)-5-formyl-5,6,7,8-tetrahydrofolate</name>
        <dbReference type="ChEBI" id="CHEBI:57457"/>
    </ligand>
</feature>
<dbReference type="GO" id="GO:0003924">
    <property type="term" value="F:GTPase activity"/>
    <property type="evidence" value="ECO:0007669"/>
    <property type="project" value="UniProtKB-UniRule"/>
</dbReference>
<feature type="binding site" evidence="10">
    <location>
        <begin position="235"/>
        <end position="240"/>
    </location>
    <ligand>
        <name>GTP</name>
        <dbReference type="ChEBI" id="CHEBI:37565"/>
    </ligand>
</feature>
<dbReference type="NCBIfam" id="TIGR00450">
    <property type="entry name" value="mnmE_trmE_thdF"/>
    <property type="match status" value="1"/>
</dbReference>
<protein>
    <recommendedName>
        <fullName evidence="10">tRNA modification GTPase MnmE</fullName>
        <ecNumber evidence="10">3.6.-.-</ecNumber>
    </recommendedName>
</protein>
<keyword evidence="8 10" id="KW-0630">Potassium</keyword>
<evidence type="ECO:0000256" key="4">
    <source>
        <dbReference type="ARBA" id="ARBA00022723"/>
    </source>
</evidence>
<dbReference type="eggNOG" id="COG0486">
    <property type="taxonomic scope" value="Bacteria"/>
</dbReference>
<evidence type="ECO:0000256" key="1">
    <source>
        <dbReference type="ARBA" id="ARBA00011043"/>
    </source>
</evidence>
<dbReference type="RefSeq" id="WP_018967414.1">
    <property type="nucleotide sequence ID" value="NZ_KB899214.1"/>
</dbReference>
<dbReference type="InterPro" id="IPR027266">
    <property type="entry name" value="TrmE/GcvT-like"/>
</dbReference>
<evidence type="ECO:0000313" key="13">
    <source>
        <dbReference type="EMBL" id="KDR51708.1"/>
    </source>
</evidence>
<dbReference type="Proteomes" id="UP000027442">
    <property type="component" value="Unassembled WGS sequence"/>
</dbReference>
<dbReference type="Pfam" id="PF01926">
    <property type="entry name" value="MMR_HSR1"/>
    <property type="match status" value="1"/>
</dbReference>
<reference evidence="13 14" key="1">
    <citation type="submission" date="2013-08" db="EMBL/GenBank/DDBJ databases">
        <authorList>
            <person name="Weinstock G."/>
            <person name="Sodergren E."/>
            <person name="Wylie T."/>
            <person name="Fulton L."/>
            <person name="Fulton R."/>
            <person name="Fronick C."/>
            <person name="O'Laughlin M."/>
            <person name="Godfrey J."/>
            <person name="Miner T."/>
            <person name="Herter B."/>
            <person name="Appelbaum E."/>
            <person name="Cordes M."/>
            <person name="Lek S."/>
            <person name="Wollam A."/>
            <person name="Pepin K.H."/>
            <person name="Palsikar V.B."/>
            <person name="Mitreva M."/>
            <person name="Wilson R.K."/>
        </authorList>
    </citation>
    <scope>NUCLEOTIDE SEQUENCE [LARGE SCALE GENOMIC DNA]</scope>
    <source>
        <strain evidence="13 14">ATCC 15930</strain>
    </source>
</reference>
<dbReference type="InterPro" id="IPR027417">
    <property type="entry name" value="P-loop_NTPase"/>
</dbReference>
<dbReference type="InterPro" id="IPR005225">
    <property type="entry name" value="Small_GTP-bd"/>
</dbReference>
<evidence type="ECO:0000256" key="2">
    <source>
        <dbReference type="ARBA" id="ARBA00022490"/>
    </source>
</evidence>
<keyword evidence="9 10" id="KW-0342">GTP-binding</keyword>
<evidence type="ECO:0000256" key="7">
    <source>
        <dbReference type="ARBA" id="ARBA00022842"/>
    </source>
</evidence>
<dbReference type="Gene3D" id="3.40.50.300">
    <property type="entry name" value="P-loop containing nucleotide triphosphate hydrolases"/>
    <property type="match status" value="1"/>
</dbReference>
<dbReference type="EC" id="3.6.-.-" evidence="10"/>
<gene>
    <name evidence="10" type="primary">mnmE</name>
    <name evidence="10" type="synonym">trmE</name>
    <name evidence="13" type="ORF">HMPREF1991_02221</name>
</gene>
<keyword evidence="5 10" id="KW-0547">Nucleotide-binding</keyword>
<sequence>MQALLNDRQTICALATSAGGALGVIRVSGSDAIDIVDHAFKAPKGKSLHTLPAQTVQYGHIVDERAHPIDEVLVTCFHAPHSYTGENSVEISCHGSTYILNEVLKLLVRLGCRQAQPGEFTLRAFLNGKMDLSQAEAVADLIAATNRASAQLALGQLRGHFSGELSTLRDKLLHITSLIELELDFSDQDVTFADRQELQALAEEIRTKIASLATSFETGRAIKAGISVAIVGKTNVGKSTLLNRLLKEERAIVSDIHGTTRDVIEDTIQINGINFRFIDTAGIRKTSDEIESLGIERTYQKLTEAAVVLWVIDKAPSLSEIEEMDAHTRGKRLIVVSNKTDEQSFVFPTFSWTEQPTFVSVSAKFNTNIETLETSIYNAANIPEIHENDVVVTNVRHYEALTHALASIQRVLDGIALDLSGDLLSEDLRQCLHFLAEITGGGITSNEVLGNIFKHFCIGK</sequence>
<dbReference type="CDD" id="cd14858">
    <property type="entry name" value="TrmE_N"/>
    <property type="match status" value="1"/>
</dbReference>
<feature type="binding site" evidence="10">
    <location>
        <position position="256"/>
    </location>
    <ligand>
        <name>K(+)</name>
        <dbReference type="ChEBI" id="CHEBI:29103"/>
    </ligand>
</feature>
<feature type="binding site" evidence="10">
    <location>
        <position position="259"/>
    </location>
    <ligand>
        <name>K(+)</name>
        <dbReference type="ChEBI" id="CHEBI:29103"/>
    </ligand>
</feature>
<dbReference type="FunFam" id="3.30.1360.120:FF:000003">
    <property type="entry name" value="tRNA modification GTPase MnmE"/>
    <property type="match status" value="1"/>
</dbReference>
<evidence type="ECO:0000256" key="5">
    <source>
        <dbReference type="ARBA" id="ARBA00022741"/>
    </source>
</evidence>
<organism evidence="13 14">
    <name type="scientific">Hoylesella loescheii DSM 19665 = JCM 12249 = ATCC 15930</name>
    <dbReference type="NCBI Taxonomy" id="1122985"/>
    <lineage>
        <taxon>Bacteria</taxon>
        <taxon>Pseudomonadati</taxon>
        <taxon>Bacteroidota</taxon>
        <taxon>Bacteroidia</taxon>
        <taxon>Bacteroidales</taxon>
        <taxon>Prevotellaceae</taxon>
        <taxon>Hoylesella</taxon>
    </lineage>
</organism>
<evidence type="ECO:0000256" key="9">
    <source>
        <dbReference type="ARBA" id="ARBA00023134"/>
    </source>
</evidence>
<comment type="caution">
    <text evidence="13">The sequence shown here is derived from an EMBL/GenBank/DDBJ whole genome shotgun (WGS) entry which is preliminary data.</text>
</comment>
<comment type="caution">
    <text evidence="10">Lacks conserved residue(s) required for the propagation of feature annotation.</text>
</comment>
<proteinExistence type="inferred from homology"/>
<evidence type="ECO:0000256" key="3">
    <source>
        <dbReference type="ARBA" id="ARBA00022694"/>
    </source>
</evidence>
<keyword evidence="7 10" id="KW-0460">Magnesium</keyword>
<dbReference type="InterPro" id="IPR006073">
    <property type="entry name" value="GTP-bd"/>
</dbReference>
<dbReference type="InterPro" id="IPR018948">
    <property type="entry name" value="GTP-bd_TrmE_N"/>
</dbReference>
<dbReference type="InterPro" id="IPR004520">
    <property type="entry name" value="GTPase_MnmE"/>
</dbReference>
<feature type="binding site" evidence="10">
    <location>
        <position position="254"/>
    </location>
    <ligand>
        <name>K(+)</name>
        <dbReference type="ChEBI" id="CHEBI:29103"/>
    </ligand>
</feature>
<keyword evidence="4 10" id="KW-0479">Metal-binding</keyword>
<feature type="binding site" evidence="10">
    <location>
        <position position="26"/>
    </location>
    <ligand>
        <name>(6S)-5-formyl-5,6,7,8-tetrahydrofolate</name>
        <dbReference type="ChEBI" id="CHEBI:57457"/>
    </ligand>
</feature>
<dbReference type="InterPro" id="IPR025867">
    <property type="entry name" value="MnmE_helical"/>
</dbReference>
<dbReference type="PROSITE" id="PS51709">
    <property type="entry name" value="G_TRME"/>
    <property type="match status" value="1"/>
</dbReference>
<dbReference type="GO" id="GO:0046872">
    <property type="term" value="F:metal ion binding"/>
    <property type="evidence" value="ECO:0007669"/>
    <property type="project" value="UniProtKB-KW"/>
</dbReference>
<keyword evidence="14" id="KW-1185">Reference proteome</keyword>
<dbReference type="GO" id="GO:0042802">
    <property type="term" value="F:identical protein binding"/>
    <property type="evidence" value="ECO:0007669"/>
    <property type="project" value="UniProtKB-ARBA"/>
</dbReference>
<dbReference type="Gene3D" id="3.30.1360.120">
    <property type="entry name" value="Probable tRNA modification gtpase trme, domain 1"/>
    <property type="match status" value="1"/>
</dbReference>
<dbReference type="Pfam" id="PF12631">
    <property type="entry name" value="MnmE_helical"/>
    <property type="match status" value="1"/>
</dbReference>
<feature type="binding site" evidence="10">
    <location>
        <begin position="279"/>
        <end position="282"/>
    </location>
    <ligand>
        <name>GTP</name>
        <dbReference type="ChEBI" id="CHEBI:37565"/>
    </ligand>
</feature>
<dbReference type="PANTHER" id="PTHR42714">
    <property type="entry name" value="TRNA MODIFICATION GTPASE GTPBP3"/>
    <property type="match status" value="1"/>
</dbReference>
<dbReference type="HAMAP" id="MF_00379">
    <property type="entry name" value="GTPase_MnmE"/>
    <property type="match status" value="1"/>
</dbReference>
<evidence type="ECO:0000256" key="11">
    <source>
        <dbReference type="RuleBase" id="RU003313"/>
    </source>
</evidence>
<dbReference type="PANTHER" id="PTHR42714:SF2">
    <property type="entry name" value="TRNA MODIFICATION GTPASE GTPBP3, MITOCHONDRIAL"/>
    <property type="match status" value="1"/>
</dbReference>
<comment type="similarity">
    <text evidence="1 10 11">Belongs to the TRAFAC class TrmE-Era-EngA-EngB-Septin-like GTPase superfamily. TrmE GTPase family.</text>
</comment>
<name>A0A069QFS3_HOYLO</name>
<dbReference type="GO" id="GO:0005829">
    <property type="term" value="C:cytosol"/>
    <property type="evidence" value="ECO:0007669"/>
    <property type="project" value="TreeGrafter"/>
</dbReference>
<comment type="cofactor">
    <cofactor evidence="10">
        <name>K(+)</name>
        <dbReference type="ChEBI" id="CHEBI:29103"/>
    </cofactor>
    <text evidence="10">Binds 1 potassium ion per subunit.</text>
</comment>
<keyword evidence="2 10" id="KW-0963">Cytoplasm</keyword>
<dbReference type="AlphaFoldDB" id="A0A069QFS3"/>
<accession>A0A069QFS3</accession>
<dbReference type="NCBIfam" id="TIGR00231">
    <property type="entry name" value="small_GTP"/>
    <property type="match status" value="1"/>
</dbReference>
<evidence type="ECO:0000256" key="8">
    <source>
        <dbReference type="ARBA" id="ARBA00022958"/>
    </source>
</evidence>
<feature type="binding site" evidence="10">
    <location>
        <position position="129"/>
    </location>
    <ligand>
        <name>(6S)-5-formyl-5,6,7,8-tetrahydrofolate</name>
        <dbReference type="ChEBI" id="CHEBI:57457"/>
    </ligand>
</feature>
<feature type="binding site" evidence="10">
    <location>
        <position position="260"/>
    </location>
    <ligand>
        <name>Mg(2+)</name>
        <dbReference type="ChEBI" id="CHEBI:18420"/>
    </ligand>
</feature>
<evidence type="ECO:0000313" key="14">
    <source>
        <dbReference type="Proteomes" id="UP000027442"/>
    </source>
</evidence>
<dbReference type="Pfam" id="PF10396">
    <property type="entry name" value="TrmE_N"/>
    <property type="match status" value="1"/>
</dbReference>
<evidence type="ECO:0000256" key="6">
    <source>
        <dbReference type="ARBA" id="ARBA00022801"/>
    </source>
</evidence>
<feature type="binding site" evidence="10">
    <location>
        <position position="239"/>
    </location>
    <ligand>
        <name>Mg(2+)</name>
        <dbReference type="ChEBI" id="CHEBI:18420"/>
    </ligand>
</feature>
<dbReference type="EMBL" id="JNGW01000096">
    <property type="protein sequence ID" value="KDR51708.1"/>
    <property type="molecule type" value="Genomic_DNA"/>
</dbReference>
<comment type="function">
    <text evidence="10">Exhibits a very high intrinsic GTPase hydrolysis rate. Involved in the addition of a carboxymethylaminomethyl (cmnm) group at the wobble position (U34) of certain tRNAs, forming tRNA-cmnm(5)s(2)U34.</text>
</comment>
<dbReference type="NCBIfam" id="NF003661">
    <property type="entry name" value="PRK05291.1-3"/>
    <property type="match status" value="1"/>
</dbReference>
<dbReference type="HOGENOM" id="CLU_019624_4_1_10"/>
<dbReference type="GO" id="GO:0002098">
    <property type="term" value="P:tRNA wobble uridine modification"/>
    <property type="evidence" value="ECO:0007669"/>
    <property type="project" value="TreeGrafter"/>
</dbReference>
<dbReference type="FunFam" id="3.40.50.300:FF:001376">
    <property type="entry name" value="tRNA modification GTPase MnmE"/>
    <property type="match status" value="1"/>
</dbReference>
<dbReference type="PATRIC" id="fig|1122985.7.peg.2302"/>
<feature type="binding site" evidence="10">
    <location>
        <position position="460"/>
    </location>
    <ligand>
        <name>(6S)-5-formyl-5,6,7,8-tetrahydrofolate</name>
        <dbReference type="ChEBI" id="CHEBI:57457"/>
    </ligand>
</feature>
<comment type="subunit">
    <text evidence="10">Homodimer. Heterotetramer of two MnmE and two MnmG subunits.</text>
</comment>
<dbReference type="Gene3D" id="1.20.120.430">
    <property type="entry name" value="tRNA modification GTPase MnmE domain 2"/>
    <property type="match status" value="1"/>
</dbReference>
<feature type="domain" description="TrmE-type G" evidence="12">
    <location>
        <begin position="225"/>
        <end position="381"/>
    </location>
</feature>
<dbReference type="InterPro" id="IPR027368">
    <property type="entry name" value="MnmE_dom2"/>
</dbReference>
<evidence type="ECO:0000259" key="12">
    <source>
        <dbReference type="PROSITE" id="PS51709"/>
    </source>
</evidence>
<dbReference type="SUPFAM" id="SSF52540">
    <property type="entry name" value="P-loop containing nucleoside triphosphate hydrolases"/>
    <property type="match status" value="1"/>
</dbReference>
<dbReference type="InterPro" id="IPR031168">
    <property type="entry name" value="G_TrmE"/>
</dbReference>
<keyword evidence="3 10" id="KW-0819">tRNA processing</keyword>
<dbReference type="GO" id="GO:0030488">
    <property type="term" value="P:tRNA methylation"/>
    <property type="evidence" value="ECO:0007669"/>
    <property type="project" value="TreeGrafter"/>
</dbReference>
<comment type="subcellular location">
    <subcellularLocation>
        <location evidence="10">Cytoplasm</location>
    </subcellularLocation>
</comment>
<feature type="binding site" evidence="10">
    <location>
        <begin position="254"/>
        <end position="260"/>
    </location>
    <ligand>
        <name>GTP</name>
        <dbReference type="ChEBI" id="CHEBI:37565"/>
    </ligand>
</feature>
<keyword evidence="6 10" id="KW-0378">Hydrolase</keyword>
<feature type="binding site" evidence="10">
    <location>
        <position position="235"/>
    </location>
    <ligand>
        <name>K(+)</name>
        <dbReference type="ChEBI" id="CHEBI:29103"/>
    </ligand>
</feature>
<evidence type="ECO:0000256" key="10">
    <source>
        <dbReference type="HAMAP-Rule" id="MF_00379"/>
    </source>
</evidence>